<evidence type="ECO:0000256" key="3">
    <source>
        <dbReference type="ARBA" id="ARBA00022801"/>
    </source>
</evidence>
<keyword evidence="7 8" id="KW-0346">Stress response</keyword>
<feature type="region of interest" description="Disordered" evidence="10">
    <location>
        <begin position="572"/>
        <end position="618"/>
    </location>
</feature>
<dbReference type="Proteomes" id="UP000663992">
    <property type="component" value="Unassembled WGS sequence"/>
</dbReference>
<dbReference type="InterPro" id="IPR012677">
    <property type="entry name" value="Nucleotide-bd_a/b_plait_sf"/>
</dbReference>
<feature type="domain" description="DEAD-box RNA helicase Q" evidence="13">
    <location>
        <begin position="7"/>
        <end position="35"/>
    </location>
</feature>
<feature type="region of interest" description="Disordered" evidence="10">
    <location>
        <begin position="436"/>
        <end position="503"/>
    </location>
</feature>
<dbReference type="CDD" id="cd12499">
    <property type="entry name" value="RRM_EcCsdA_like"/>
    <property type="match status" value="1"/>
</dbReference>
<organism evidence="14 15">
    <name type="scientific">Bowmanella yangjiangensis</name>
    <dbReference type="NCBI Taxonomy" id="2811230"/>
    <lineage>
        <taxon>Bacteria</taxon>
        <taxon>Pseudomonadati</taxon>
        <taxon>Pseudomonadota</taxon>
        <taxon>Gammaproteobacteria</taxon>
        <taxon>Alteromonadales</taxon>
        <taxon>Alteromonadaceae</taxon>
        <taxon>Bowmanella</taxon>
    </lineage>
</organism>
<dbReference type="EMBL" id="JAFKCS010000004">
    <property type="protein sequence ID" value="MBN7819545.1"/>
    <property type="molecule type" value="Genomic_DNA"/>
</dbReference>
<keyword evidence="3 8" id="KW-0378">Hydrolase</keyword>
<feature type="domain" description="Helicase ATP-binding" evidence="11">
    <location>
        <begin position="38"/>
        <end position="209"/>
    </location>
</feature>
<dbReference type="Gene3D" id="3.40.50.300">
    <property type="entry name" value="P-loop containing nucleotide triphosphate hydrolases"/>
    <property type="match status" value="2"/>
</dbReference>
<dbReference type="Gene3D" id="3.30.70.330">
    <property type="match status" value="1"/>
</dbReference>
<keyword evidence="6 8" id="KW-0694">RNA-binding</keyword>
<keyword evidence="2 8" id="KW-0547">Nucleotide-binding</keyword>
<accession>A0ABS3CR58</accession>
<dbReference type="InterPro" id="IPR028618">
    <property type="entry name" value="DEAD_helicase_DeaD"/>
</dbReference>
<dbReference type="PANTHER" id="PTHR47963:SF8">
    <property type="entry name" value="ATP-DEPENDENT RNA HELICASE DEAD"/>
    <property type="match status" value="1"/>
</dbReference>
<dbReference type="InterPro" id="IPR005580">
    <property type="entry name" value="DbpA/CsdA_RNA-bd_dom"/>
</dbReference>
<evidence type="ECO:0000256" key="2">
    <source>
        <dbReference type="ARBA" id="ARBA00022741"/>
    </source>
</evidence>
<dbReference type="InterPro" id="IPR014014">
    <property type="entry name" value="RNA_helicase_DEAD_Q_motif"/>
</dbReference>
<dbReference type="PROSITE" id="PS51192">
    <property type="entry name" value="HELICASE_ATP_BIND_1"/>
    <property type="match status" value="1"/>
</dbReference>
<comment type="function">
    <text evidence="8">DEAD-box RNA helicase involved in various cellular processes at low temperature, including ribosome biogenesis, mRNA degradation and translation initiation.</text>
</comment>
<keyword evidence="5 8" id="KW-0067">ATP-binding</keyword>
<comment type="caution">
    <text evidence="14">The sequence shown here is derived from an EMBL/GenBank/DDBJ whole genome shotgun (WGS) entry which is preliminary data.</text>
</comment>
<dbReference type="PANTHER" id="PTHR47963">
    <property type="entry name" value="DEAD-BOX ATP-DEPENDENT RNA HELICASE 47, MITOCHONDRIAL"/>
    <property type="match status" value="1"/>
</dbReference>
<evidence type="ECO:0000256" key="9">
    <source>
        <dbReference type="PROSITE-ProRule" id="PRU00552"/>
    </source>
</evidence>
<dbReference type="SMART" id="SM00490">
    <property type="entry name" value="HELICc"/>
    <property type="match status" value="1"/>
</dbReference>
<dbReference type="Pfam" id="PF25399">
    <property type="entry name" value="DeaD_dimer"/>
    <property type="match status" value="1"/>
</dbReference>
<dbReference type="InterPro" id="IPR034415">
    <property type="entry name" value="CsdA_RRM"/>
</dbReference>
<evidence type="ECO:0000256" key="10">
    <source>
        <dbReference type="SAM" id="MobiDB-lite"/>
    </source>
</evidence>
<reference evidence="14 15" key="1">
    <citation type="submission" date="2021-03" db="EMBL/GenBank/DDBJ databases">
        <title>novel species isolated from a fishpond in China.</title>
        <authorList>
            <person name="Lu H."/>
            <person name="Cai Z."/>
        </authorList>
    </citation>
    <scope>NUCLEOTIDE SEQUENCE [LARGE SCALE GENOMIC DNA]</scope>
    <source>
        <strain evidence="14 15">Y57</strain>
    </source>
</reference>
<protein>
    <recommendedName>
        <fullName evidence="8">ATP-dependent RNA helicase DeaD</fullName>
        <ecNumber evidence="8">3.6.4.13</ecNumber>
    </recommendedName>
    <alternativeName>
        <fullName evidence="8">Cold-shock DEAD box protein A</fullName>
    </alternativeName>
</protein>
<gene>
    <name evidence="8" type="primary">deaD</name>
    <name evidence="8" type="synonym">csdA</name>
    <name evidence="14" type="ORF">J0A65_06695</name>
</gene>
<evidence type="ECO:0000259" key="13">
    <source>
        <dbReference type="PROSITE" id="PS51195"/>
    </source>
</evidence>
<evidence type="ECO:0000256" key="5">
    <source>
        <dbReference type="ARBA" id="ARBA00022840"/>
    </source>
</evidence>
<dbReference type="CDD" id="cd00268">
    <property type="entry name" value="DEADc"/>
    <property type="match status" value="1"/>
</dbReference>
<evidence type="ECO:0000313" key="14">
    <source>
        <dbReference type="EMBL" id="MBN7819545.1"/>
    </source>
</evidence>
<keyword evidence="1 8" id="KW-0963">Cytoplasm</keyword>
<dbReference type="Pfam" id="PF00270">
    <property type="entry name" value="DEAD"/>
    <property type="match status" value="1"/>
</dbReference>
<dbReference type="InterPro" id="IPR011545">
    <property type="entry name" value="DEAD/DEAH_box_helicase_dom"/>
</dbReference>
<dbReference type="SMART" id="SM00487">
    <property type="entry name" value="DEXDc"/>
    <property type="match status" value="1"/>
</dbReference>
<evidence type="ECO:0000259" key="11">
    <source>
        <dbReference type="PROSITE" id="PS51192"/>
    </source>
</evidence>
<comment type="catalytic activity">
    <reaction evidence="8">
        <text>ATP + H2O = ADP + phosphate + H(+)</text>
        <dbReference type="Rhea" id="RHEA:13065"/>
        <dbReference type="ChEBI" id="CHEBI:15377"/>
        <dbReference type="ChEBI" id="CHEBI:15378"/>
        <dbReference type="ChEBI" id="CHEBI:30616"/>
        <dbReference type="ChEBI" id="CHEBI:43474"/>
        <dbReference type="ChEBI" id="CHEBI:456216"/>
        <dbReference type="EC" id="3.6.4.13"/>
    </reaction>
</comment>
<dbReference type="InterPro" id="IPR057325">
    <property type="entry name" value="DeaD_dimer"/>
</dbReference>
<dbReference type="HAMAP" id="MF_00964">
    <property type="entry name" value="DEAD_helicase_DeaD"/>
    <property type="match status" value="1"/>
</dbReference>
<dbReference type="RefSeq" id="WP_206593365.1">
    <property type="nucleotide sequence ID" value="NZ_JAFKCS010000004.1"/>
</dbReference>
<evidence type="ECO:0000259" key="12">
    <source>
        <dbReference type="PROSITE" id="PS51194"/>
    </source>
</evidence>
<dbReference type="GO" id="GO:0004386">
    <property type="term" value="F:helicase activity"/>
    <property type="evidence" value="ECO:0007669"/>
    <property type="project" value="UniProtKB-KW"/>
</dbReference>
<evidence type="ECO:0000256" key="7">
    <source>
        <dbReference type="ARBA" id="ARBA00023016"/>
    </source>
</evidence>
<proteinExistence type="inferred from homology"/>
<comment type="subcellular location">
    <subcellularLocation>
        <location evidence="8">Cytoplasm</location>
    </subcellularLocation>
</comment>
<evidence type="ECO:0000256" key="4">
    <source>
        <dbReference type="ARBA" id="ARBA00022806"/>
    </source>
</evidence>
<feature type="compositionally biased region" description="Basic and acidic residues" evidence="10">
    <location>
        <begin position="573"/>
        <end position="618"/>
    </location>
</feature>
<keyword evidence="15" id="KW-1185">Reference proteome</keyword>
<dbReference type="SUPFAM" id="SSF52540">
    <property type="entry name" value="P-loop containing nucleoside triphosphate hydrolases"/>
    <property type="match status" value="1"/>
</dbReference>
<comment type="similarity">
    <text evidence="8">Belongs to the DEAD box helicase family. DeaD/CsdA subfamily.</text>
</comment>
<dbReference type="InterPro" id="IPR014001">
    <property type="entry name" value="Helicase_ATP-bd"/>
</dbReference>
<dbReference type="InterPro" id="IPR000629">
    <property type="entry name" value="RNA-helicase_DEAD-box_CS"/>
</dbReference>
<dbReference type="EC" id="3.6.4.13" evidence="8"/>
<feature type="short sequence motif" description="Q motif" evidence="9">
    <location>
        <begin position="7"/>
        <end position="35"/>
    </location>
</feature>
<dbReference type="InterPro" id="IPR001650">
    <property type="entry name" value="Helicase_C-like"/>
</dbReference>
<evidence type="ECO:0000256" key="1">
    <source>
        <dbReference type="ARBA" id="ARBA00022490"/>
    </source>
</evidence>
<name>A0ABS3CR58_9ALTE</name>
<evidence type="ECO:0000256" key="6">
    <source>
        <dbReference type="ARBA" id="ARBA00022884"/>
    </source>
</evidence>
<dbReference type="PROSITE" id="PS00039">
    <property type="entry name" value="DEAD_ATP_HELICASE"/>
    <property type="match status" value="1"/>
</dbReference>
<dbReference type="PROSITE" id="PS51195">
    <property type="entry name" value="Q_MOTIF"/>
    <property type="match status" value="1"/>
</dbReference>
<evidence type="ECO:0000256" key="8">
    <source>
        <dbReference type="HAMAP-Rule" id="MF_00964"/>
    </source>
</evidence>
<dbReference type="PROSITE" id="PS51194">
    <property type="entry name" value="HELICASE_CTER"/>
    <property type="match status" value="1"/>
</dbReference>
<dbReference type="InterPro" id="IPR027417">
    <property type="entry name" value="P-loop_NTPase"/>
</dbReference>
<dbReference type="Pfam" id="PF00271">
    <property type="entry name" value="Helicase_C"/>
    <property type="match status" value="1"/>
</dbReference>
<dbReference type="InterPro" id="IPR044742">
    <property type="entry name" value="DEAD/DEAH_RhlB"/>
</dbReference>
<dbReference type="Pfam" id="PF03880">
    <property type="entry name" value="DbpA"/>
    <property type="match status" value="1"/>
</dbReference>
<dbReference type="InterPro" id="IPR050547">
    <property type="entry name" value="DEAD_box_RNA_helicases"/>
</dbReference>
<dbReference type="CDD" id="cd18787">
    <property type="entry name" value="SF2_C_DEAD"/>
    <property type="match status" value="1"/>
</dbReference>
<sequence>MTSTTDLSFKDLNLPEHLLQALEKVGYEKPSPIQAESIPLLLAGHDLLGQAQTGTGKTAAFALPMLARLDPEDTTTQLLVLAPTRELAIQVAEAFHTYASFNRDIKVLPIYGGQSYDNQIRPLKRGVQVVVGTPGRVIDHIKRGTLKLDKLRFLVLDEADEMLRMGFIDDVEWILSHAPKERQTALFSATMPDRIRNITNNYLKNPKLVKIASKVSTASTIRQRFCQVAGHHKLEALTRILEVEEFDGVIIFVRTKTATLELAEKLAARGYAVEPLNGDIPQNSRERTVERLKEGKIDILIATDVVARGLDVERVSHVINFDIPYDTESYVHRIGRTGRAGRQGDAILFISHREKRLLFAIEKATNQRIESMPIPSVSELNEQRLKRFKQAVVEAMEDDSIESLIPIIEAIQAETEATPEVLMAALAKIAQGDEPLLLKETDRPDLSERAPRGDRPERGERFRERGERGEGRGRGDRGGERGDRGGERGDRGPRRRSTPDEGMQRYKLEVGHAHGVKPGNIVGAIANEAGIESKHIGAIEIYDNYSTVDLPQGMPAEIRQILQKARVAGQRMNLREWSDEPPRRDNRDKPKFDKPRGDKPRGDRPRSDRPRRDRADKE</sequence>
<keyword evidence="4 8" id="KW-0347">Helicase</keyword>
<evidence type="ECO:0000313" key="15">
    <source>
        <dbReference type="Proteomes" id="UP000663992"/>
    </source>
</evidence>
<feature type="domain" description="Helicase C-terminal" evidence="12">
    <location>
        <begin position="236"/>
        <end position="380"/>
    </location>
</feature>